<dbReference type="PANTHER" id="PTHR33524">
    <property type="entry name" value="C5ORF35"/>
    <property type="match status" value="1"/>
</dbReference>
<dbReference type="InterPro" id="IPR040415">
    <property type="entry name" value="SETD9"/>
</dbReference>
<dbReference type="AlphaFoldDB" id="Q9FMY0"/>
<dbReference type="InterPro" id="IPR046341">
    <property type="entry name" value="SET_dom_sf"/>
</dbReference>
<dbReference type="Gene3D" id="2.170.270.10">
    <property type="entry name" value="SET domain"/>
    <property type="match status" value="1"/>
</dbReference>
<evidence type="ECO:0000313" key="1">
    <source>
        <dbReference type="EMBL" id="BAB11175.1"/>
    </source>
</evidence>
<organism evidence="1">
    <name type="scientific">Arabidopsis thaliana</name>
    <name type="common">Mouse-ear cress</name>
    <dbReference type="NCBI Taxonomy" id="3702"/>
    <lineage>
        <taxon>Eukaryota</taxon>
        <taxon>Viridiplantae</taxon>
        <taxon>Streptophyta</taxon>
        <taxon>Embryophyta</taxon>
        <taxon>Tracheophyta</taxon>
        <taxon>Spermatophyta</taxon>
        <taxon>Magnoliopsida</taxon>
        <taxon>eudicotyledons</taxon>
        <taxon>Gunneridae</taxon>
        <taxon>Pentapetalae</taxon>
        <taxon>rosids</taxon>
        <taxon>malvids</taxon>
        <taxon>Brassicales</taxon>
        <taxon>Brassicaceae</taxon>
        <taxon>Camelineae</taxon>
        <taxon>Arabidopsis</taxon>
    </lineage>
</organism>
<proteinExistence type="predicted"/>
<dbReference type="ExpressionAtlas" id="Q9FMY0">
    <property type="expression patterns" value="baseline and differential"/>
</dbReference>
<protein>
    <submittedName>
        <fullName evidence="1">Uncharacterized protein</fullName>
    </submittedName>
</protein>
<dbReference type="PhylomeDB" id="Q9FMY0"/>
<name>Q9FMY0_ARATH</name>
<dbReference type="PANTHER" id="PTHR33524:SF1">
    <property type="entry name" value="SET DOMAIN-CONTAINING PROTEIN"/>
    <property type="match status" value="1"/>
</dbReference>
<dbReference type="CDD" id="cd10537">
    <property type="entry name" value="SET_SETD9"/>
    <property type="match status" value="1"/>
</dbReference>
<dbReference type="TAIR" id="AT5G23200"/>
<dbReference type="EMBL" id="AB007648">
    <property type="protein sequence ID" value="BAB11175.1"/>
    <property type="molecule type" value="Genomic_DNA"/>
</dbReference>
<reference key="2">
    <citation type="journal article" date="2000" name="Nature">
        <title>Sequence and analysis of chromosome 5 of the plant Arabidopsis thaliana.</title>
        <authorList>
            <consortium name="Kazusa DNA Research Institute"/>
            <consortium name="Cold Spring Harbor and Washington University in St Louis Sequencing Consortium"/>
            <consortium name="European Union Arabidopsis Genome Sequencing Consortium"/>
            <person name="Tabata S."/>
            <person name="Kaneko T."/>
            <person name="Nakamura Y."/>
            <person name="Kotani H."/>
            <person name="Kato T."/>
            <person name="Asamizu E."/>
            <person name="Miyajima N."/>
            <person name="Sasamoto S."/>
            <person name="Kimura T."/>
            <person name="Hosouchi T."/>
            <person name="Kawashima K."/>
            <person name="Kohara M."/>
            <person name="Matsumoto M."/>
            <person name="Matsuno A."/>
            <person name="Muraki A."/>
            <person name="Nakayama S."/>
            <person name="Nakazaki N."/>
            <person name="Naruo K."/>
            <person name="Okumura S."/>
            <person name="Shinpo S."/>
            <person name="Takeuchi C."/>
            <person name="Wada T."/>
            <person name="Watanabe A."/>
            <person name="Yamada M."/>
            <person name="Yasuda M."/>
            <person name="Sato S."/>
            <person name="de la Bastide M."/>
            <person name="Huang E."/>
            <person name="Spiegel L."/>
            <person name="Gnoj L."/>
            <person name="O'Shaughnessy A."/>
            <person name="Preston R."/>
            <person name="Habermann K."/>
            <person name="Murray J."/>
            <person name="Johnson D."/>
            <person name="Rohlfing T."/>
            <person name="Nelson J."/>
            <person name="Stoneking T."/>
            <person name="Pepin K."/>
            <person name="Spieth J."/>
            <person name="Sekhon M."/>
            <person name="Armstrong J."/>
            <person name="Becker M."/>
            <person name="Belter E."/>
            <person name="Cordum H."/>
            <person name="Cordes M."/>
            <person name="Courtney L."/>
            <person name="Courtney W."/>
            <person name="Dante M."/>
            <person name="Du H."/>
            <person name="Edwards J."/>
            <person name="Fryman J."/>
            <person name="Haakensen B."/>
            <person name="Lamar E."/>
            <person name="Latreille P."/>
            <person name="Leonard S."/>
            <person name="Meyer R."/>
            <person name="Mulvaney E."/>
            <person name="Ozersky P."/>
            <person name="Riley A."/>
            <person name="Strowmatt C."/>
            <person name="Wagner-McPherson C."/>
            <person name="Wollam A."/>
            <person name="Yoakum M."/>
            <person name="Bell M."/>
            <person name="Dedhia N."/>
            <person name="Parnell L."/>
            <person name="Shah R."/>
            <person name="Rodriguez M."/>
            <person name="See L.H."/>
            <person name="Vil D."/>
            <person name="Baker J."/>
            <person name="Kirchoff K."/>
            <person name="Toth K."/>
            <person name="King L."/>
            <person name="Bahret A."/>
            <person name="Miller B."/>
            <person name="Marra M."/>
            <person name="Martienssen R."/>
            <person name="McCombie W.R."/>
            <person name="Wilson R.K."/>
            <person name="Murphy G."/>
            <person name="Bancroft I."/>
            <person name="Volckaert G."/>
            <person name="Wambutt R."/>
            <person name="Dusterhoft A."/>
            <person name="Stiekema W."/>
            <person name="Pohl T."/>
            <person name="Entian K.D."/>
            <person name="Terryn N."/>
            <person name="Hartley N."/>
            <person name="Bent E."/>
            <person name="Johnson S."/>
            <person name="Langham S.A."/>
            <person name="McCullagh B."/>
            <person name="Robben J."/>
            <person name="Grymonprez B."/>
            <person name="Zimmermann W."/>
            <person name="Ramsperger U."/>
            <person name="Wedler H."/>
            <person name="Balke K."/>
            <person name="Wedler E."/>
            <person name="Peters S."/>
            <person name="van Staveren M."/>
            <person name="Dirkse W."/>
            <person name="Mooijman P."/>
            <person name="Lankhorst R.K."/>
            <person name="Weitzenegger T."/>
            <person name="Bothe G."/>
            <person name="Rose M."/>
            <person name="Hauf J."/>
            <person name="Berneiser S."/>
            <person name="Hempel S."/>
            <person name="Feldpausch M."/>
            <person name="Lamberth S."/>
            <person name="Villarroel R."/>
            <person name="Gielen J."/>
            <person name="Ardiles W."/>
            <person name="Bents O."/>
            <person name="Lemcke K."/>
            <person name="Kolesov G."/>
            <person name="Mayer K."/>
            <person name="Rudd S."/>
            <person name="Schoof H."/>
            <person name="Schueller C."/>
            <person name="Zaccaria P."/>
            <person name="Mewes H.W."/>
            <person name="Bevan M."/>
            <person name="Fransz P."/>
        </authorList>
    </citation>
    <scope>NUCLEOTIDE SEQUENCE [LARGE SCALE GENOMIC DNA]</scope>
    <source>
        <strain>cv. Columbia</strain>
    </source>
</reference>
<sequence>MGPTMVLEPAHGGVLPIISCNPYKQRAWRIVSEERKLKMATLFNKFQQAVGVLAKSTTFAKNPRQLQFEADVNKLFMYTSYNRLGREAEETDAEEIIEMAGKATLSEQQKQVQENIHYQVEKFCSLMDGILLPDVRRNESGSQSTSPRPPRRSGLTFAIGSNNAFPHADQPLVPETKPLKLNDVSQRLMDQMGYTLETKPSVIPHKDAGQGCFIKGEADVGTVLAFYPGVIYSPAFYKYIPGYPKVDSQNSYLITRYDGTVINAQPWGLGGESREAWNGSYTPAVKANTKTAENGSDRLWKALSKPLEGSGKGKEVLERRNPLAFGHLANHPAKEMTPNVMICPYDFPLMAKDLRPYIPNISFGDSGEIKMKRFGSFWFKTGSKNGLEAPVLKTLVLVATRSLCNEELLLNYRLSNSKRRPDWYTPVNEEEDRRRWS</sequence>
<accession>Q9FMY0</accession>
<reference evidence="1" key="1">
    <citation type="journal article" date="1997" name="DNA Res.">
        <title>Structural analysis of Arabidopsis thaliana chromosome 5. III. Sequence features of the regions of 1,191,918 bp covered by seventeen physically assigned P1 clones.</title>
        <authorList>
            <person name="Nakamura Y."/>
            <person name="Sato S."/>
            <person name="Kaneko T."/>
            <person name="Kotani H."/>
            <person name="Asamizu E."/>
            <person name="Miyajima N."/>
            <person name="Tabata S."/>
        </authorList>
    </citation>
    <scope>NUCLEOTIDE SEQUENCE [LARGE SCALE GENOMIC DNA]</scope>
</reference>